<protein>
    <submittedName>
        <fullName evidence="1">Uncharacterized protein</fullName>
    </submittedName>
</protein>
<evidence type="ECO:0000313" key="1">
    <source>
        <dbReference type="EnsemblPlants" id="AET4Gv20380100.2"/>
    </source>
</evidence>
<reference evidence="2" key="1">
    <citation type="journal article" date="2014" name="Science">
        <title>Ancient hybridizations among the ancestral genomes of bread wheat.</title>
        <authorList>
            <consortium name="International Wheat Genome Sequencing Consortium,"/>
            <person name="Marcussen T."/>
            <person name="Sandve S.R."/>
            <person name="Heier L."/>
            <person name="Spannagl M."/>
            <person name="Pfeifer M."/>
            <person name="Jakobsen K.S."/>
            <person name="Wulff B.B."/>
            <person name="Steuernagel B."/>
            <person name="Mayer K.F."/>
            <person name="Olsen O.A."/>
        </authorList>
    </citation>
    <scope>NUCLEOTIDE SEQUENCE [LARGE SCALE GENOMIC DNA]</scope>
    <source>
        <strain evidence="2">cv. AL8/78</strain>
    </source>
</reference>
<dbReference type="AlphaFoldDB" id="A0A453I056"/>
<name>A0A453I056_AEGTS</name>
<proteinExistence type="predicted"/>
<dbReference type="PANTHER" id="PTHR35928:SF2">
    <property type="entry name" value="SMALL RIBOSOMAL SUBUNIT PROTEIN US3M"/>
    <property type="match status" value="1"/>
</dbReference>
<dbReference type="InterPro" id="IPR044954">
    <property type="entry name" value="Ribosomal_uS3m_plant"/>
</dbReference>
<dbReference type="Gramene" id="AET4Gv20380100.2">
    <property type="protein sequence ID" value="AET4Gv20380100.2"/>
    <property type="gene ID" value="AET4Gv20380100"/>
</dbReference>
<reference evidence="1" key="4">
    <citation type="submission" date="2019-03" db="UniProtKB">
        <authorList>
            <consortium name="EnsemblPlants"/>
        </authorList>
    </citation>
    <scope>IDENTIFICATION</scope>
</reference>
<dbReference type="PANTHER" id="PTHR35928">
    <property type="entry name" value="RIBOSOMAL PROTEIN S3, MITOCHONDRIAL"/>
    <property type="match status" value="1"/>
</dbReference>
<sequence>MKRSERPRGEEQRVESIDREKQNEIWIWPKKMQRYGYHDQSPSRKKNFDKSLRVSGAFKRPQYAGVVNGIPKKSRSNGPTSHLLKRTLPVVRPSLNYSVMQYFFNTKNKMHFDPVLVLNHFVAPGVAEPSTMGERREEA</sequence>
<organism evidence="1 2">
    <name type="scientific">Aegilops tauschii subsp. strangulata</name>
    <name type="common">Goatgrass</name>
    <dbReference type="NCBI Taxonomy" id="200361"/>
    <lineage>
        <taxon>Eukaryota</taxon>
        <taxon>Viridiplantae</taxon>
        <taxon>Streptophyta</taxon>
        <taxon>Embryophyta</taxon>
        <taxon>Tracheophyta</taxon>
        <taxon>Spermatophyta</taxon>
        <taxon>Magnoliopsida</taxon>
        <taxon>Liliopsida</taxon>
        <taxon>Poales</taxon>
        <taxon>Poaceae</taxon>
        <taxon>BOP clade</taxon>
        <taxon>Pooideae</taxon>
        <taxon>Triticodae</taxon>
        <taxon>Triticeae</taxon>
        <taxon>Triticinae</taxon>
        <taxon>Aegilops</taxon>
    </lineage>
</organism>
<keyword evidence="2" id="KW-1185">Reference proteome</keyword>
<dbReference type="STRING" id="200361.A0A453I056"/>
<evidence type="ECO:0000313" key="2">
    <source>
        <dbReference type="Proteomes" id="UP000015105"/>
    </source>
</evidence>
<reference evidence="1" key="3">
    <citation type="journal article" date="2017" name="Nature">
        <title>Genome sequence of the progenitor of the wheat D genome Aegilops tauschii.</title>
        <authorList>
            <person name="Luo M.C."/>
            <person name="Gu Y.Q."/>
            <person name="Puiu D."/>
            <person name="Wang H."/>
            <person name="Twardziok S.O."/>
            <person name="Deal K.R."/>
            <person name="Huo N."/>
            <person name="Zhu T."/>
            <person name="Wang L."/>
            <person name="Wang Y."/>
            <person name="McGuire P.E."/>
            <person name="Liu S."/>
            <person name="Long H."/>
            <person name="Ramasamy R.K."/>
            <person name="Rodriguez J.C."/>
            <person name="Van S.L."/>
            <person name="Yuan L."/>
            <person name="Wang Z."/>
            <person name="Xia Z."/>
            <person name="Xiao L."/>
            <person name="Anderson O.D."/>
            <person name="Ouyang S."/>
            <person name="Liang Y."/>
            <person name="Zimin A.V."/>
            <person name="Pertea G."/>
            <person name="Qi P."/>
            <person name="Bennetzen J.L."/>
            <person name="Dai X."/>
            <person name="Dawson M.W."/>
            <person name="Muller H.G."/>
            <person name="Kugler K."/>
            <person name="Rivarola-Duarte L."/>
            <person name="Spannagl M."/>
            <person name="Mayer K.F.X."/>
            <person name="Lu F.H."/>
            <person name="Bevan M.W."/>
            <person name="Leroy P."/>
            <person name="Li P."/>
            <person name="You F.M."/>
            <person name="Sun Q."/>
            <person name="Liu Z."/>
            <person name="Lyons E."/>
            <person name="Wicker T."/>
            <person name="Salzberg S.L."/>
            <person name="Devos K.M."/>
            <person name="Dvorak J."/>
        </authorList>
    </citation>
    <scope>NUCLEOTIDE SEQUENCE [LARGE SCALE GENOMIC DNA]</scope>
    <source>
        <strain evidence="1">cv. AL8/78</strain>
    </source>
</reference>
<reference evidence="2" key="2">
    <citation type="journal article" date="2017" name="Nat. Plants">
        <title>The Aegilops tauschii genome reveals multiple impacts of transposons.</title>
        <authorList>
            <person name="Zhao G."/>
            <person name="Zou C."/>
            <person name="Li K."/>
            <person name="Wang K."/>
            <person name="Li T."/>
            <person name="Gao L."/>
            <person name="Zhang X."/>
            <person name="Wang H."/>
            <person name="Yang Z."/>
            <person name="Liu X."/>
            <person name="Jiang W."/>
            <person name="Mao L."/>
            <person name="Kong X."/>
            <person name="Jiao Y."/>
            <person name="Jia J."/>
        </authorList>
    </citation>
    <scope>NUCLEOTIDE SEQUENCE [LARGE SCALE GENOMIC DNA]</scope>
    <source>
        <strain evidence="2">cv. AL8/78</strain>
    </source>
</reference>
<dbReference type="Proteomes" id="UP000015105">
    <property type="component" value="Chromosome 4D"/>
</dbReference>
<accession>A0A453I056</accession>
<reference evidence="1" key="5">
    <citation type="journal article" date="2021" name="G3 (Bethesda)">
        <title>Aegilops tauschii genome assembly Aet v5.0 features greater sequence contiguity and improved annotation.</title>
        <authorList>
            <person name="Wang L."/>
            <person name="Zhu T."/>
            <person name="Rodriguez J.C."/>
            <person name="Deal K.R."/>
            <person name="Dubcovsky J."/>
            <person name="McGuire P.E."/>
            <person name="Lux T."/>
            <person name="Spannagl M."/>
            <person name="Mayer K.F.X."/>
            <person name="Baldrich P."/>
            <person name="Meyers B.C."/>
            <person name="Huo N."/>
            <person name="Gu Y.Q."/>
            <person name="Zhou H."/>
            <person name="Devos K.M."/>
            <person name="Bennetzen J.L."/>
            <person name="Unver T."/>
            <person name="Budak H."/>
            <person name="Gulick P.J."/>
            <person name="Galiba G."/>
            <person name="Kalapos B."/>
            <person name="Nelson D.R."/>
            <person name="Li P."/>
            <person name="You F.M."/>
            <person name="Luo M.C."/>
            <person name="Dvorak J."/>
        </authorList>
    </citation>
    <scope>NUCLEOTIDE SEQUENCE [LARGE SCALE GENOMIC DNA]</scope>
    <source>
        <strain evidence="1">cv. AL8/78</strain>
    </source>
</reference>
<dbReference type="EnsemblPlants" id="AET4Gv20380100.2">
    <property type="protein sequence ID" value="AET4Gv20380100.2"/>
    <property type="gene ID" value="AET4Gv20380100"/>
</dbReference>